<dbReference type="EMBL" id="CADEAL010000114">
    <property type="protein sequence ID" value="CAB1414630.1"/>
    <property type="molecule type" value="Genomic_DNA"/>
</dbReference>
<sequence length="140" mass="14769">MSCHKLVCLLAVYLDHFIPGAAGGAWTRRPCPLGSAQSAASGRGLQLHVREIPSSSLACGSQLSAQHPPSTRVHRQIGDFLRTCSEFCRSVSCSCSCGDLQLEGAAEQSTELAADPSRGLLFSLLMNHPLDLCQSGVTDG</sequence>
<evidence type="ECO:0000256" key="1">
    <source>
        <dbReference type="SAM" id="SignalP"/>
    </source>
</evidence>
<protein>
    <recommendedName>
        <fullName evidence="4">Secreted protein</fullName>
    </recommendedName>
</protein>
<reference evidence="2" key="1">
    <citation type="submission" date="2020-03" db="EMBL/GenBank/DDBJ databases">
        <authorList>
            <person name="Weist P."/>
        </authorList>
    </citation>
    <scope>NUCLEOTIDE SEQUENCE</scope>
</reference>
<evidence type="ECO:0000313" key="2">
    <source>
        <dbReference type="EMBL" id="CAB1414630.1"/>
    </source>
</evidence>
<evidence type="ECO:0000313" key="3">
    <source>
        <dbReference type="Proteomes" id="UP001153269"/>
    </source>
</evidence>
<accession>A0A9N7Y1T5</accession>
<evidence type="ECO:0008006" key="4">
    <source>
        <dbReference type="Google" id="ProtNLM"/>
    </source>
</evidence>
<comment type="caution">
    <text evidence="2">The sequence shown here is derived from an EMBL/GenBank/DDBJ whole genome shotgun (WGS) entry which is preliminary data.</text>
</comment>
<dbReference type="AlphaFoldDB" id="A0A9N7Y1T5"/>
<name>A0A9N7Y1T5_PLEPL</name>
<feature type="signal peptide" evidence="1">
    <location>
        <begin position="1"/>
        <end position="23"/>
    </location>
</feature>
<proteinExistence type="predicted"/>
<feature type="chain" id="PRO_5040415813" description="Secreted protein" evidence="1">
    <location>
        <begin position="24"/>
        <end position="140"/>
    </location>
</feature>
<gene>
    <name evidence="2" type="ORF">PLEPLA_LOCUS2339</name>
</gene>
<keyword evidence="3" id="KW-1185">Reference proteome</keyword>
<dbReference type="Proteomes" id="UP001153269">
    <property type="component" value="Unassembled WGS sequence"/>
</dbReference>
<keyword evidence="1" id="KW-0732">Signal</keyword>
<organism evidence="2 3">
    <name type="scientific">Pleuronectes platessa</name>
    <name type="common">European plaice</name>
    <dbReference type="NCBI Taxonomy" id="8262"/>
    <lineage>
        <taxon>Eukaryota</taxon>
        <taxon>Metazoa</taxon>
        <taxon>Chordata</taxon>
        <taxon>Craniata</taxon>
        <taxon>Vertebrata</taxon>
        <taxon>Euteleostomi</taxon>
        <taxon>Actinopterygii</taxon>
        <taxon>Neopterygii</taxon>
        <taxon>Teleostei</taxon>
        <taxon>Neoteleostei</taxon>
        <taxon>Acanthomorphata</taxon>
        <taxon>Carangaria</taxon>
        <taxon>Pleuronectiformes</taxon>
        <taxon>Pleuronectoidei</taxon>
        <taxon>Pleuronectidae</taxon>
        <taxon>Pleuronectes</taxon>
    </lineage>
</organism>